<evidence type="ECO:0000313" key="8">
    <source>
        <dbReference type="Proteomes" id="UP000051686"/>
    </source>
</evidence>
<dbReference type="RefSeq" id="WP_057895407.1">
    <property type="nucleotide sequence ID" value="NZ_AZEH01000020.1"/>
</dbReference>
<organism evidence="7 8">
    <name type="scientific">Liquorilactobacillus oeni DSM 19972</name>
    <dbReference type="NCBI Taxonomy" id="1423777"/>
    <lineage>
        <taxon>Bacteria</taxon>
        <taxon>Bacillati</taxon>
        <taxon>Bacillota</taxon>
        <taxon>Bacilli</taxon>
        <taxon>Lactobacillales</taxon>
        <taxon>Lactobacillaceae</taxon>
        <taxon>Liquorilactobacillus</taxon>
    </lineage>
</organism>
<feature type="domain" description="Guanylate kinase-like" evidence="6">
    <location>
        <begin position="2"/>
        <end position="181"/>
    </location>
</feature>
<evidence type="ECO:0000256" key="1">
    <source>
        <dbReference type="ARBA" id="ARBA00003531"/>
    </source>
</evidence>
<dbReference type="PROSITE" id="PS50052">
    <property type="entry name" value="GUANYLATE_KINASE_2"/>
    <property type="match status" value="1"/>
</dbReference>
<dbReference type="PANTHER" id="PTHR23117:SF13">
    <property type="entry name" value="GUANYLATE KINASE"/>
    <property type="match status" value="1"/>
</dbReference>
<evidence type="ECO:0000313" key="7">
    <source>
        <dbReference type="EMBL" id="KRL05663.1"/>
    </source>
</evidence>
<dbReference type="InterPro" id="IPR027417">
    <property type="entry name" value="P-loop_NTPase"/>
</dbReference>
<dbReference type="SUPFAM" id="SSF52540">
    <property type="entry name" value="P-loop containing nucleoside triphosphate hydrolases"/>
    <property type="match status" value="1"/>
</dbReference>
<dbReference type="GO" id="GO:0005829">
    <property type="term" value="C:cytosol"/>
    <property type="evidence" value="ECO:0007669"/>
    <property type="project" value="TreeGrafter"/>
</dbReference>
<protein>
    <submittedName>
        <fullName evidence="7">Guanylate kinase</fullName>
    </submittedName>
</protein>
<dbReference type="PATRIC" id="fig|1423777.3.peg.430"/>
<comment type="catalytic activity">
    <reaction evidence="5">
        <text>GMP + ATP = GDP + ADP</text>
        <dbReference type="Rhea" id="RHEA:20780"/>
        <dbReference type="ChEBI" id="CHEBI:30616"/>
        <dbReference type="ChEBI" id="CHEBI:58115"/>
        <dbReference type="ChEBI" id="CHEBI:58189"/>
        <dbReference type="ChEBI" id="CHEBI:456216"/>
        <dbReference type="EC" id="2.7.4.8"/>
    </reaction>
</comment>
<dbReference type="OrthoDB" id="1033810at2"/>
<dbReference type="InterPro" id="IPR008145">
    <property type="entry name" value="GK/Ca_channel_bsu"/>
</dbReference>
<keyword evidence="8" id="KW-1185">Reference proteome</keyword>
<dbReference type="SMART" id="SM00072">
    <property type="entry name" value="GuKc"/>
    <property type="match status" value="1"/>
</dbReference>
<evidence type="ECO:0000256" key="2">
    <source>
        <dbReference type="ARBA" id="ARBA00005790"/>
    </source>
</evidence>
<dbReference type="Pfam" id="PF00625">
    <property type="entry name" value="Guanylate_kin"/>
    <property type="match status" value="1"/>
</dbReference>
<dbReference type="Proteomes" id="UP000051686">
    <property type="component" value="Unassembled WGS sequence"/>
</dbReference>
<name>A0A0R1MC44_9LACO</name>
<proteinExistence type="inferred from homology"/>
<dbReference type="PANTHER" id="PTHR23117">
    <property type="entry name" value="GUANYLATE KINASE-RELATED"/>
    <property type="match status" value="1"/>
</dbReference>
<dbReference type="GO" id="GO:0004385">
    <property type="term" value="F:GMP kinase activity"/>
    <property type="evidence" value="ECO:0007669"/>
    <property type="project" value="UniProtKB-EC"/>
</dbReference>
<dbReference type="STRING" id="1423777.FD46_GL000409"/>
<sequence length="185" mass="21951">MRKLLVLCGGSGAGKTTIQHYLEKKYSFSRVLTHTTRRKRRGEKNGIDYYFETKESFFQRQYLEYIQYDGNLYGSSVESLLNTWGKNDKAVIVLDTKGVLAYRQKLLTEKVIFWYVAVTDKEIFNKRILKRGEKEEIAQRRLRSKEAVRDMQMPQQLRSFCEIILNDNWEKTKEEIKLQLQQSGF</sequence>
<evidence type="ECO:0000256" key="4">
    <source>
        <dbReference type="ARBA" id="ARBA00022777"/>
    </source>
</evidence>
<dbReference type="InterPro" id="IPR008144">
    <property type="entry name" value="Guanylate_kin-like_dom"/>
</dbReference>
<evidence type="ECO:0000259" key="6">
    <source>
        <dbReference type="PROSITE" id="PS50052"/>
    </source>
</evidence>
<evidence type="ECO:0000256" key="3">
    <source>
        <dbReference type="ARBA" id="ARBA00022679"/>
    </source>
</evidence>
<evidence type="ECO:0000256" key="5">
    <source>
        <dbReference type="ARBA" id="ARBA00048594"/>
    </source>
</evidence>
<accession>A0A0R1MC44</accession>
<keyword evidence="3" id="KW-0808">Transferase</keyword>
<dbReference type="AlphaFoldDB" id="A0A0R1MC44"/>
<comment type="function">
    <text evidence="1">Essential for recycling GMP and indirectly, cGMP.</text>
</comment>
<dbReference type="EMBL" id="AZEH01000020">
    <property type="protein sequence ID" value="KRL05663.1"/>
    <property type="molecule type" value="Genomic_DNA"/>
</dbReference>
<keyword evidence="4 7" id="KW-0418">Kinase</keyword>
<comment type="similarity">
    <text evidence="2">Belongs to the guanylate kinase family.</text>
</comment>
<dbReference type="CDD" id="cd00071">
    <property type="entry name" value="GMPK"/>
    <property type="match status" value="1"/>
</dbReference>
<dbReference type="Gene3D" id="3.40.50.300">
    <property type="entry name" value="P-loop containing nucleotide triphosphate hydrolases"/>
    <property type="match status" value="1"/>
</dbReference>
<gene>
    <name evidence="7" type="ORF">FD46_GL000409</name>
</gene>
<reference evidence="7 8" key="1">
    <citation type="journal article" date="2015" name="Genome Announc.">
        <title>Expanding the biotechnology potential of lactobacilli through comparative genomics of 213 strains and associated genera.</title>
        <authorList>
            <person name="Sun Z."/>
            <person name="Harris H.M."/>
            <person name="McCann A."/>
            <person name="Guo C."/>
            <person name="Argimon S."/>
            <person name="Zhang W."/>
            <person name="Yang X."/>
            <person name="Jeffery I.B."/>
            <person name="Cooney J.C."/>
            <person name="Kagawa T.F."/>
            <person name="Liu W."/>
            <person name="Song Y."/>
            <person name="Salvetti E."/>
            <person name="Wrobel A."/>
            <person name="Rasinkangas P."/>
            <person name="Parkhill J."/>
            <person name="Rea M.C."/>
            <person name="O'Sullivan O."/>
            <person name="Ritari J."/>
            <person name="Douillard F.P."/>
            <person name="Paul Ross R."/>
            <person name="Yang R."/>
            <person name="Briner A.E."/>
            <person name="Felis G.E."/>
            <person name="de Vos W.M."/>
            <person name="Barrangou R."/>
            <person name="Klaenhammer T.R."/>
            <person name="Caufield P.W."/>
            <person name="Cui Y."/>
            <person name="Zhang H."/>
            <person name="O'Toole P.W."/>
        </authorList>
    </citation>
    <scope>NUCLEOTIDE SEQUENCE [LARGE SCALE GENOMIC DNA]</scope>
    <source>
        <strain evidence="7 8">DSM 19972</strain>
    </source>
</reference>
<comment type="caution">
    <text evidence="7">The sequence shown here is derived from an EMBL/GenBank/DDBJ whole genome shotgun (WGS) entry which is preliminary data.</text>
</comment>